<dbReference type="RefSeq" id="WP_174971601.1">
    <property type="nucleotide sequence ID" value="NZ_CABPSD010000016.1"/>
</dbReference>
<dbReference type="EMBL" id="CABPSD010000016">
    <property type="protein sequence ID" value="VVE40877.1"/>
    <property type="molecule type" value="Genomic_DNA"/>
</dbReference>
<sequence length="47" mass="5675">MRKIIPIRRRIGLLGTVVALFSAWRLHRADRRPPSPYYDPKQFRGRR</sequence>
<accession>A0A5E4XX65</accession>
<proteinExistence type="predicted"/>
<dbReference type="AlphaFoldDB" id="A0A5E4XX65"/>
<dbReference type="Proteomes" id="UP000368474">
    <property type="component" value="Unassembled WGS sequence"/>
</dbReference>
<keyword evidence="2" id="KW-1185">Reference proteome</keyword>
<gene>
    <name evidence="1" type="ORF">PMO31116_04115</name>
</gene>
<name>A0A5E4XX65_9BURK</name>
<protein>
    <submittedName>
        <fullName evidence="1">Uncharacterized protein</fullName>
    </submittedName>
</protein>
<organism evidence="1 2">
    <name type="scientific">Pandoraea morbifera</name>
    <dbReference type="NCBI Taxonomy" id="2508300"/>
    <lineage>
        <taxon>Bacteria</taxon>
        <taxon>Pseudomonadati</taxon>
        <taxon>Pseudomonadota</taxon>
        <taxon>Betaproteobacteria</taxon>
        <taxon>Burkholderiales</taxon>
        <taxon>Burkholderiaceae</taxon>
        <taxon>Pandoraea</taxon>
    </lineage>
</organism>
<evidence type="ECO:0000313" key="1">
    <source>
        <dbReference type="EMBL" id="VVE40877.1"/>
    </source>
</evidence>
<reference evidence="1 2" key="1">
    <citation type="submission" date="2019-08" db="EMBL/GenBank/DDBJ databases">
        <authorList>
            <person name="Peeters C."/>
        </authorList>
    </citation>
    <scope>NUCLEOTIDE SEQUENCE [LARGE SCALE GENOMIC DNA]</scope>
    <source>
        <strain evidence="1 2">LMG 31116</strain>
    </source>
</reference>
<evidence type="ECO:0000313" key="2">
    <source>
        <dbReference type="Proteomes" id="UP000368474"/>
    </source>
</evidence>